<keyword evidence="10" id="KW-0175">Coiled coil</keyword>
<keyword evidence="5 9" id="KW-0997">Cell inner membrane</keyword>
<dbReference type="PROSITE" id="PS00543">
    <property type="entry name" value="HLYD_FAMILY"/>
    <property type="match status" value="1"/>
</dbReference>
<sequence>MSRLSAGHALLQRYAVAWREAWGRRREMDSPARLDHEVEFLPAALAVQDQPVHPAPRYIQWGILLFAVLALVWACVGEIEVVATARGKVVASGKSKTIQPSEVAVVRSIRVYDGQQVKAGDVLVELDTSMTGADVKRLQVDWLAAEVDAARAGAMLESIQTGREPTLVLQSVGATEHQQSEARHWLLGQYLEMRSALEQVDAEIEQRAAEIQSARAMIASLQKTLPISRRLADDYQELLQQQYVPRHAYLEKQQALLDQERDLAVQNARLVEVQASRREAERRRQGILAQNRRAMLDLQQQSLQKAAALKQELNKAEQRDQLMSLTAPVDGTVQQLAIHTVGGVVTAAQPLMVVVPADQPVEVEAMLENKDVGFVRPGQAVTVKVETFTFTKYGTVDGEVLSVSSDAIEDEKRGLIYSSRIRLLRDDIVVKDQRIRLSPGMSVTAEVKTEKRKVIDYFLSPLQQYVDESLRER</sequence>
<dbReference type="AlphaFoldDB" id="A0A411ME06"/>
<dbReference type="EMBL" id="CP035952">
    <property type="protein sequence ID" value="QBF25085.1"/>
    <property type="molecule type" value="Genomic_DNA"/>
</dbReference>
<dbReference type="PRINTS" id="PR01490">
    <property type="entry name" value="RTXTOXIND"/>
</dbReference>
<feature type="coiled-coil region" evidence="10">
    <location>
        <begin position="197"/>
        <end position="224"/>
    </location>
</feature>
<dbReference type="InterPro" id="IPR010129">
    <property type="entry name" value="T1SS_HlyD"/>
</dbReference>
<evidence type="ECO:0000313" key="13">
    <source>
        <dbReference type="EMBL" id="QBF25085.1"/>
    </source>
</evidence>
<organism evidence="13 14">
    <name type="scientific">Pseudomonas tructae</name>
    <dbReference type="NCBI Taxonomy" id="2518644"/>
    <lineage>
        <taxon>Bacteria</taxon>
        <taxon>Pseudomonadati</taxon>
        <taxon>Pseudomonadota</taxon>
        <taxon>Gammaproteobacteria</taxon>
        <taxon>Pseudomonadales</taxon>
        <taxon>Pseudomonadaceae</taxon>
        <taxon>Pseudomonas</taxon>
    </lineage>
</organism>
<keyword evidence="3 9" id="KW-0813">Transport</keyword>
<comment type="subcellular location">
    <subcellularLocation>
        <location evidence="1 9">Cell inner membrane</location>
        <topology evidence="1 9">Single-pass membrane protein</topology>
    </subcellularLocation>
</comment>
<evidence type="ECO:0000256" key="2">
    <source>
        <dbReference type="ARBA" id="ARBA00009477"/>
    </source>
</evidence>
<evidence type="ECO:0000256" key="6">
    <source>
        <dbReference type="ARBA" id="ARBA00022692"/>
    </source>
</evidence>
<feature type="domain" description="CyaD-like alpha-helical hairpin" evidence="11">
    <location>
        <begin position="127"/>
        <end position="323"/>
    </location>
</feature>
<dbReference type="SUPFAM" id="SSF111369">
    <property type="entry name" value="HlyD-like secretion proteins"/>
    <property type="match status" value="1"/>
</dbReference>
<evidence type="ECO:0000259" key="11">
    <source>
        <dbReference type="Pfam" id="PF25988"/>
    </source>
</evidence>
<keyword evidence="4 9" id="KW-1003">Cell membrane</keyword>
<evidence type="ECO:0000256" key="5">
    <source>
        <dbReference type="ARBA" id="ARBA00022519"/>
    </source>
</evidence>
<dbReference type="KEGG" id="ptk:EXN22_05050"/>
<dbReference type="PANTHER" id="PTHR30386">
    <property type="entry name" value="MEMBRANE FUSION SUBUNIT OF EMRAB-TOLC MULTIDRUG EFFLUX PUMP"/>
    <property type="match status" value="1"/>
</dbReference>
<evidence type="ECO:0000256" key="7">
    <source>
        <dbReference type="ARBA" id="ARBA00022989"/>
    </source>
</evidence>
<feature type="domain" description="AprE-like beta-barrel" evidence="12">
    <location>
        <begin position="363"/>
        <end position="450"/>
    </location>
</feature>
<reference evidence="13 14" key="1">
    <citation type="submission" date="2019-02" db="EMBL/GenBank/DDBJ databases">
        <title>Complete genome sequence of Pseudomonas sp. SNU WT1 isolated from rainbow trout.</title>
        <authorList>
            <person name="Oh W.T."/>
            <person name="Park S.C."/>
        </authorList>
    </citation>
    <scope>NUCLEOTIDE SEQUENCE [LARGE SCALE GENOMIC DNA]</scope>
    <source>
        <strain evidence="13 14">SNU WT1</strain>
    </source>
</reference>
<evidence type="ECO:0000256" key="9">
    <source>
        <dbReference type="RuleBase" id="RU365093"/>
    </source>
</evidence>
<dbReference type="InterPro" id="IPR058982">
    <property type="entry name" value="Beta-barrel_AprE"/>
</dbReference>
<evidence type="ECO:0000256" key="4">
    <source>
        <dbReference type="ARBA" id="ARBA00022475"/>
    </source>
</evidence>
<dbReference type="Proteomes" id="UP000291130">
    <property type="component" value="Chromosome"/>
</dbReference>
<dbReference type="GO" id="GO:0009306">
    <property type="term" value="P:protein secretion"/>
    <property type="evidence" value="ECO:0007669"/>
    <property type="project" value="InterPro"/>
</dbReference>
<evidence type="ECO:0000313" key="14">
    <source>
        <dbReference type="Proteomes" id="UP000291130"/>
    </source>
</evidence>
<keyword evidence="6" id="KW-0812">Transmembrane</keyword>
<dbReference type="InterPro" id="IPR050739">
    <property type="entry name" value="MFP"/>
</dbReference>
<evidence type="ECO:0000256" key="1">
    <source>
        <dbReference type="ARBA" id="ARBA00004377"/>
    </source>
</evidence>
<evidence type="ECO:0000259" key="12">
    <source>
        <dbReference type="Pfam" id="PF26002"/>
    </source>
</evidence>
<dbReference type="Pfam" id="PF26002">
    <property type="entry name" value="Beta-barrel_AprE"/>
    <property type="match status" value="1"/>
</dbReference>
<dbReference type="NCBIfam" id="TIGR01843">
    <property type="entry name" value="type_I_hlyD"/>
    <property type="match status" value="1"/>
</dbReference>
<feature type="coiled-coil region" evidence="10">
    <location>
        <begin position="263"/>
        <end position="319"/>
    </location>
</feature>
<dbReference type="InterPro" id="IPR059040">
    <property type="entry name" value="HH_CyaD-like"/>
</dbReference>
<dbReference type="Pfam" id="PF25988">
    <property type="entry name" value="HH_CyaD"/>
    <property type="match status" value="1"/>
</dbReference>
<dbReference type="PANTHER" id="PTHR30386:SF27">
    <property type="entry name" value="MEMBRANE FUSION PROTEIN (MFP) FAMILY PROTEIN"/>
    <property type="match status" value="1"/>
</dbReference>
<dbReference type="InterPro" id="IPR006144">
    <property type="entry name" value="Secretion_HlyD_CS"/>
</dbReference>
<accession>A0A411ME06</accession>
<protein>
    <recommendedName>
        <fullName evidence="9">Membrane fusion protein (MFP) family protein</fullName>
    </recommendedName>
</protein>
<evidence type="ECO:0000256" key="3">
    <source>
        <dbReference type="ARBA" id="ARBA00022448"/>
    </source>
</evidence>
<keyword evidence="14" id="KW-1185">Reference proteome</keyword>
<proteinExistence type="inferred from homology"/>
<name>A0A411ME06_9PSED</name>
<comment type="similarity">
    <text evidence="2 9">Belongs to the membrane fusion protein (MFP) (TC 8.A.1) family.</text>
</comment>
<dbReference type="GO" id="GO:0005886">
    <property type="term" value="C:plasma membrane"/>
    <property type="evidence" value="ECO:0007669"/>
    <property type="project" value="UniProtKB-SubCell"/>
</dbReference>
<dbReference type="OrthoDB" id="9775513at2"/>
<keyword evidence="8" id="KW-0472">Membrane</keyword>
<evidence type="ECO:0000256" key="10">
    <source>
        <dbReference type="SAM" id="Coils"/>
    </source>
</evidence>
<dbReference type="Gene3D" id="2.40.50.100">
    <property type="match status" value="1"/>
</dbReference>
<gene>
    <name evidence="13" type="ORF">EXN22_05050</name>
</gene>
<keyword evidence="7" id="KW-1133">Transmembrane helix</keyword>
<dbReference type="Gene3D" id="2.40.30.170">
    <property type="match status" value="1"/>
</dbReference>
<dbReference type="Gene3D" id="1.10.287.470">
    <property type="entry name" value="Helix hairpin bin"/>
    <property type="match status" value="1"/>
</dbReference>
<dbReference type="RefSeq" id="WP_130263035.1">
    <property type="nucleotide sequence ID" value="NZ_CP035952.1"/>
</dbReference>
<evidence type="ECO:0000256" key="8">
    <source>
        <dbReference type="ARBA" id="ARBA00023136"/>
    </source>
</evidence>